<gene>
    <name evidence="11" type="ORF">SAMN05660706_12713</name>
</gene>
<evidence type="ECO:0000256" key="8">
    <source>
        <dbReference type="ARBA" id="ARBA00038436"/>
    </source>
</evidence>
<dbReference type="InterPro" id="IPR007387">
    <property type="entry name" value="TRAP_DctQ"/>
</dbReference>
<evidence type="ECO:0000256" key="3">
    <source>
        <dbReference type="ARBA" id="ARBA00022475"/>
    </source>
</evidence>
<feature type="domain" description="Tripartite ATP-independent periplasmic transporters DctQ component" evidence="10">
    <location>
        <begin position="28"/>
        <end position="157"/>
    </location>
</feature>
<dbReference type="AlphaFoldDB" id="A0A1I6E645"/>
<keyword evidence="4" id="KW-0997">Cell inner membrane</keyword>
<keyword evidence="6 9" id="KW-1133">Transmembrane helix</keyword>
<dbReference type="RefSeq" id="WP_092485887.1">
    <property type="nucleotide sequence ID" value="NZ_FOYM01000027.1"/>
</dbReference>
<evidence type="ECO:0000256" key="2">
    <source>
        <dbReference type="ARBA" id="ARBA00022448"/>
    </source>
</evidence>
<dbReference type="PANTHER" id="PTHR35011">
    <property type="entry name" value="2,3-DIKETO-L-GULONATE TRAP TRANSPORTER SMALL PERMEASE PROTEIN YIAM"/>
    <property type="match status" value="1"/>
</dbReference>
<keyword evidence="5 9" id="KW-0812">Transmembrane</keyword>
<dbReference type="Pfam" id="PF04290">
    <property type="entry name" value="DctQ"/>
    <property type="match status" value="1"/>
</dbReference>
<evidence type="ECO:0000256" key="9">
    <source>
        <dbReference type="SAM" id="Phobius"/>
    </source>
</evidence>
<dbReference type="Proteomes" id="UP000199584">
    <property type="component" value="Unassembled WGS sequence"/>
</dbReference>
<feature type="transmembrane region" description="Helical" evidence="9">
    <location>
        <begin position="50"/>
        <end position="67"/>
    </location>
</feature>
<dbReference type="InterPro" id="IPR055348">
    <property type="entry name" value="DctQ"/>
</dbReference>
<organism evidence="11 12">
    <name type="scientific">Desulfoscipio geothermicus DSM 3669</name>
    <dbReference type="NCBI Taxonomy" id="1121426"/>
    <lineage>
        <taxon>Bacteria</taxon>
        <taxon>Bacillati</taxon>
        <taxon>Bacillota</taxon>
        <taxon>Clostridia</taxon>
        <taxon>Eubacteriales</taxon>
        <taxon>Desulfallaceae</taxon>
        <taxon>Desulfoscipio</taxon>
    </lineage>
</organism>
<evidence type="ECO:0000313" key="11">
    <source>
        <dbReference type="EMBL" id="SFR13219.1"/>
    </source>
</evidence>
<evidence type="ECO:0000256" key="1">
    <source>
        <dbReference type="ARBA" id="ARBA00004429"/>
    </source>
</evidence>
<keyword evidence="2" id="KW-0813">Transport</keyword>
<evidence type="ECO:0000256" key="6">
    <source>
        <dbReference type="ARBA" id="ARBA00022989"/>
    </source>
</evidence>
<comment type="similarity">
    <text evidence="8">Belongs to the TRAP transporter small permease family.</text>
</comment>
<evidence type="ECO:0000256" key="4">
    <source>
        <dbReference type="ARBA" id="ARBA00022519"/>
    </source>
</evidence>
<evidence type="ECO:0000256" key="5">
    <source>
        <dbReference type="ARBA" id="ARBA00022692"/>
    </source>
</evidence>
<keyword evidence="3" id="KW-1003">Cell membrane</keyword>
<dbReference type="EMBL" id="FOYM01000027">
    <property type="protein sequence ID" value="SFR13219.1"/>
    <property type="molecule type" value="Genomic_DNA"/>
</dbReference>
<keyword evidence="12" id="KW-1185">Reference proteome</keyword>
<feature type="transmembrane region" description="Helical" evidence="9">
    <location>
        <begin position="21"/>
        <end position="44"/>
    </location>
</feature>
<accession>A0A1I6E645</accession>
<dbReference type="PANTHER" id="PTHR35011:SF10">
    <property type="entry name" value="TRAP TRANSPORTER SMALL PERMEASE PROTEIN"/>
    <property type="match status" value="1"/>
</dbReference>
<reference evidence="12" key="1">
    <citation type="submission" date="2016-10" db="EMBL/GenBank/DDBJ databases">
        <authorList>
            <person name="Varghese N."/>
            <person name="Submissions S."/>
        </authorList>
    </citation>
    <scope>NUCLEOTIDE SEQUENCE [LARGE SCALE GENOMIC DNA]</scope>
    <source>
        <strain evidence="12">DSM 3669</strain>
    </source>
</reference>
<name>A0A1I6E645_9FIRM</name>
<dbReference type="GO" id="GO:0005886">
    <property type="term" value="C:plasma membrane"/>
    <property type="evidence" value="ECO:0007669"/>
    <property type="project" value="UniProtKB-SubCell"/>
</dbReference>
<evidence type="ECO:0000259" key="10">
    <source>
        <dbReference type="Pfam" id="PF04290"/>
    </source>
</evidence>
<proteinExistence type="inferred from homology"/>
<feature type="transmembrane region" description="Helical" evidence="9">
    <location>
        <begin position="130"/>
        <end position="151"/>
    </location>
</feature>
<evidence type="ECO:0000313" key="12">
    <source>
        <dbReference type="Proteomes" id="UP000199584"/>
    </source>
</evidence>
<evidence type="ECO:0000256" key="7">
    <source>
        <dbReference type="ARBA" id="ARBA00023136"/>
    </source>
</evidence>
<dbReference type="OrthoDB" id="9814265at2"/>
<dbReference type="GO" id="GO:0022857">
    <property type="term" value="F:transmembrane transporter activity"/>
    <property type="evidence" value="ECO:0007669"/>
    <property type="project" value="TreeGrafter"/>
</dbReference>
<feature type="transmembrane region" description="Helical" evidence="9">
    <location>
        <begin position="88"/>
        <end position="110"/>
    </location>
</feature>
<dbReference type="GO" id="GO:0015740">
    <property type="term" value="P:C4-dicarboxylate transport"/>
    <property type="evidence" value="ECO:0007669"/>
    <property type="project" value="TreeGrafter"/>
</dbReference>
<dbReference type="STRING" id="39060.SAMN05660706_12713"/>
<comment type="subcellular location">
    <subcellularLocation>
        <location evidence="1">Cell inner membrane</location>
        <topology evidence="1">Multi-pass membrane protein</topology>
    </subcellularLocation>
</comment>
<keyword evidence="7 9" id="KW-0472">Membrane</keyword>
<sequence length="177" mass="19731">MELLVRLCDRLSHACGMVAGLMMLVGLALILVEIVIRTLFSMTLYITEEYTGYIMVAITFLALAYTLKEKGHIRMIFLHTVLKGRARVALDIYAFAVGLALSALITMTTFQFFWDSVVSQSRSMQISETYLAIPQFFMPFGAFVLTLQFAAELGRSLLRLRTGVVGEEEVESGALGR</sequence>
<protein>
    <submittedName>
        <fullName evidence="11">TRAP-type mannitol/chloroaromatic compound transport system, small permease component</fullName>
    </submittedName>
</protein>